<dbReference type="InterPro" id="IPR007252">
    <property type="entry name" value="Nup84/Nup107"/>
</dbReference>
<keyword evidence="7" id="KW-0539">Nucleus</keyword>
<evidence type="ECO:0000256" key="6">
    <source>
        <dbReference type="ARBA" id="ARBA00023132"/>
    </source>
</evidence>
<dbReference type="Proteomes" id="UP000051952">
    <property type="component" value="Unassembled WGS sequence"/>
</dbReference>
<evidence type="ECO:0000313" key="9">
    <source>
        <dbReference type="Proteomes" id="UP000051952"/>
    </source>
</evidence>
<accession>A0A0S4J8I7</accession>
<evidence type="ECO:0000256" key="2">
    <source>
        <dbReference type="ARBA" id="ARBA00022448"/>
    </source>
</evidence>
<name>A0A0S4J8I7_BODSA</name>
<dbReference type="OMA" id="EVMEPAF"/>
<evidence type="ECO:0000313" key="8">
    <source>
        <dbReference type="EMBL" id="CUG86250.1"/>
    </source>
</evidence>
<comment type="subcellular location">
    <subcellularLocation>
        <location evidence="1">Nucleus</location>
        <location evidence="1">Nuclear pore complex</location>
    </subcellularLocation>
</comment>
<evidence type="ECO:0000256" key="3">
    <source>
        <dbReference type="ARBA" id="ARBA00022816"/>
    </source>
</evidence>
<dbReference type="OrthoDB" id="270884at2759"/>
<dbReference type="GO" id="GO:0017056">
    <property type="term" value="F:structural constituent of nuclear pore"/>
    <property type="evidence" value="ECO:0007669"/>
    <property type="project" value="InterPro"/>
</dbReference>
<keyword evidence="9" id="KW-1185">Reference proteome</keyword>
<keyword evidence="6" id="KW-0906">Nuclear pore complex</keyword>
<evidence type="ECO:0000256" key="7">
    <source>
        <dbReference type="ARBA" id="ARBA00023242"/>
    </source>
</evidence>
<dbReference type="GO" id="GO:0006406">
    <property type="term" value="P:mRNA export from nucleus"/>
    <property type="evidence" value="ECO:0007669"/>
    <property type="project" value="TreeGrafter"/>
</dbReference>
<organism evidence="8 9">
    <name type="scientific">Bodo saltans</name>
    <name type="common">Flagellated protozoan</name>
    <dbReference type="NCBI Taxonomy" id="75058"/>
    <lineage>
        <taxon>Eukaryota</taxon>
        <taxon>Discoba</taxon>
        <taxon>Euglenozoa</taxon>
        <taxon>Kinetoplastea</taxon>
        <taxon>Metakinetoplastina</taxon>
        <taxon>Eubodonida</taxon>
        <taxon>Bodonidae</taxon>
        <taxon>Bodo</taxon>
    </lineage>
</organism>
<proteinExistence type="predicted"/>
<keyword evidence="4" id="KW-0653">Protein transport</keyword>
<protein>
    <recommendedName>
        <fullName evidence="10">Nuclear pore complex protein</fullName>
    </recommendedName>
</protein>
<gene>
    <name evidence="8" type="ORF">BSAL_92185</name>
</gene>
<keyword evidence="2" id="KW-0813">Transport</keyword>
<keyword evidence="5" id="KW-0811">Translocation</keyword>
<dbReference type="EMBL" id="CYKH01001272">
    <property type="protein sequence ID" value="CUG86250.1"/>
    <property type="molecule type" value="Genomic_DNA"/>
</dbReference>
<dbReference type="AlphaFoldDB" id="A0A0S4J8I7"/>
<dbReference type="GO" id="GO:0006606">
    <property type="term" value="P:protein import into nucleus"/>
    <property type="evidence" value="ECO:0007669"/>
    <property type="project" value="TreeGrafter"/>
</dbReference>
<evidence type="ECO:0000256" key="4">
    <source>
        <dbReference type="ARBA" id="ARBA00022927"/>
    </source>
</evidence>
<dbReference type="VEuPathDB" id="TriTrypDB:BSAL_92185"/>
<dbReference type="PANTHER" id="PTHR13003">
    <property type="entry name" value="NUP107-RELATED"/>
    <property type="match status" value="1"/>
</dbReference>
<dbReference type="PANTHER" id="PTHR13003:SF2">
    <property type="entry name" value="NUCLEAR PORE COMPLEX PROTEIN NUP107"/>
    <property type="match status" value="1"/>
</dbReference>
<evidence type="ECO:0000256" key="5">
    <source>
        <dbReference type="ARBA" id="ARBA00023010"/>
    </source>
</evidence>
<evidence type="ECO:0000256" key="1">
    <source>
        <dbReference type="ARBA" id="ARBA00004567"/>
    </source>
</evidence>
<keyword evidence="3" id="KW-0509">mRNA transport</keyword>
<evidence type="ECO:0008006" key="10">
    <source>
        <dbReference type="Google" id="ProtNLM"/>
    </source>
</evidence>
<reference evidence="9" key="1">
    <citation type="submission" date="2015-09" db="EMBL/GenBank/DDBJ databases">
        <authorList>
            <consortium name="Pathogen Informatics"/>
        </authorList>
    </citation>
    <scope>NUCLEOTIDE SEQUENCE [LARGE SCALE GENOMIC DNA]</scope>
    <source>
        <strain evidence="9">Lake Konstanz</strain>
    </source>
</reference>
<dbReference type="GO" id="GO:0031080">
    <property type="term" value="C:nuclear pore outer ring"/>
    <property type="evidence" value="ECO:0007669"/>
    <property type="project" value="TreeGrafter"/>
</dbReference>
<dbReference type="GO" id="GO:0000973">
    <property type="term" value="P:post-transcriptional tethering of RNA polymerase II gene DNA at nuclear periphery"/>
    <property type="evidence" value="ECO:0007669"/>
    <property type="project" value="TreeGrafter"/>
</dbReference>
<sequence>MFDELTGKVLFPDAQSGAPSTVGTRTVTTAYGGAARHQLMAEAQLSDAATHLYVAQPLRSISTVDSLEAITSNIQRPEEHFLWKLMGDLLRDAERTPQYRPSAMGLDAIHPSRTWYISQHAHIQTLLMKNTFLRRCTTILRWLEHKHGVLSPPVTQRPQQSATEHDAVLLRTIVLSHLRSGRLDLALLVAESAKDALYCCVLSASEMQTEQESWYQSTELVPLFGEYGQGEVSSGDHQGANNDHRLTNLGYLYEDSLGTTQGTSLVKKLDALIAATLSGNAAVLALAFADDESQPQWQHRLWATLRSALVSAFSKALVFHGADVPSMKYLQYLDRQGRTLNEAATWDEAFSDHLFKEVVALLHPLLETAITTEEQLQIRVILQFLDSASVSGDASGSFLLTNVERSQQVDVVRGYRWMVGTPSRLVSHVLLVLDLACSEHLLRLPLQGLVFAEILSQFVATLQREDWLPLLPAICGMVLRLESPKLRAKVFGTFIFAQRVGTLERGATKASTEDQEAALLQYIQRADPNPAVHDGIVEFLNTKALDGAHSTHLLKNNPECEALMWEAMRADSPAAALAILQRALYLVVIMWQRDEVDAVATLVDIVRRLLLPKAVSHSQAMSSTDADQLNFWDAVLKTRQYYAEHIRLLASMKNAGEGPVAYRLKEVPLRGDLLQQVRHVLRFAPGVAAVHRDHIRTIAACCAWSIRSAAEAATLVFTLTPIHEAPAVDLLQTLFGLVEAFDRTPLMSNSILARADAEALFSAIRTARGAFGMRRIQVRAEMAIDAQK</sequence>